<gene>
    <name evidence="2" type="ORF">HO173_005052</name>
</gene>
<keyword evidence="1" id="KW-1133">Transmembrane helix</keyword>
<sequence>MLEWTSDNPSFTRQSLISITLYLLLQPLPNNKNSQRARNQGQIVKKASEAAARDQAIAACTFGDDELAAISHIPLAPDPSMAFKRPVVSCFCEWLIIVIAIVIALALSTVNPDYHHFSLLDLSISYPHREKAKVSLGVFTLLSVILPVAVIVAVSLFVPKSASSSSNTRERRHRKLWELNASLLGLGVSLGTATIIFTGVKNLSGKPRPDFLARCKPDVGTVAAHRVGGYGQAVSESWVMVDGGICQEADKVWLNDGFRSFPSGYATSETVEQLDLASY</sequence>
<keyword evidence="1" id="KW-0812">Transmembrane</keyword>
<organism evidence="2 3">
    <name type="scientific">Letharia columbiana</name>
    <dbReference type="NCBI Taxonomy" id="112416"/>
    <lineage>
        <taxon>Eukaryota</taxon>
        <taxon>Fungi</taxon>
        <taxon>Dikarya</taxon>
        <taxon>Ascomycota</taxon>
        <taxon>Pezizomycotina</taxon>
        <taxon>Lecanoromycetes</taxon>
        <taxon>OSLEUM clade</taxon>
        <taxon>Lecanoromycetidae</taxon>
        <taxon>Lecanorales</taxon>
        <taxon>Lecanorineae</taxon>
        <taxon>Parmeliaceae</taxon>
        <taxon>Letharia</taxon>
    </lineage>
</organism>
<evidence type="ECO:0000313" key="2">
    <source>
        <dbReference type="EMBL" id="KAF6236761.1"/>
    </source>
</evidence>
<feature type="transmembrane region" description="Helical" evidence="1">
    <location>
        <begin position="91"/>
        <end position="110"/>
    </location>
</feature>
<dbReference type="InterPro" id="IPR043216">
    <property type="entry name" value="PAP-like"/>
</dbReference>
<evidence type="ECO:0000256" key="1">
    <source>
        <dbReference type="SAM" id="Phobius"/>
    </source>
</evidence>
<feature type="transmembrane region" description="Helical" evidence="1">
    <location>
        <begin position="136"/>
        <end position="158"/>
    </location>
</feature>
<reference evidence="2 3" key="1">
    <citation type="journal article" date="2020" name="Genomics">
        <title>Complete, high-quality genomes from long-read metagenomic sequencing of two wolf lichen thalli reveals enigmatic genome architecture.</title>
        <authorList>
            <person name="McKenzie S.K."/>
            <person name="Walston R.F."/>
            <person name="Allen J.L."/>
        </authorList>
    </citation>
    <scope>NUCLEOTIDE SEQUENCE [LARGE SCALE GENOMIC DNA]</scope>
    <source>
        <strain evidence="2">WasteWater2</strain>
    </source>
</reference>
<keyword evidence="3" id="KW-1185">Reference proteome</keyword>
<dbReference type="Gene3D" id="1.20.144.10">
    <property type="entry name" value="Phosphatidic acid phosphatase type 2/haloperoxidase"/>
    <property type="match status" value="1"/>
</dbReference>
<dbReference type="SUPFAM" id="SSF48317">
    <property type="entry name" value="Acid phosphatase/Vanadium-dependent haloperoxidase"/>
    <property type="match status" value="1"/>
</dbReference>
<dbReference type="EMBL" id="JACCJC010000017">
    <property type="protein sequence ID" value="KAF6236761.1"/>
    <property type="molecule type" value="Genomic_DNA"/>
</dbReference>
<protein>
    <submittedName>
        <fullName evidence="2">Uncharacterized protein</fullName>
    </submittedName>
</protein>
<dbReference type="GO" id="GO:0008195">
    <property type="term" value="F:phosphatidate phosphatase activity"/>
    <property type="evidence" value="ECO:0007669"/>
    <property type="project" value="TreeGrafter"/>
</dbReference>
<keyword evidence="1" id="KW-0472">Membrane</keyword>
<dbReference type="AlphaFoldDB" id="A0A8H6FXV0"/>
<dbReference type="InterPro" id="IPR036938">
    <property type="entry name" value="PAP2/HPO_sf"/>
</dbReference>
<dbReference type="RefSeq" id="XP_037166094.1">
    <property type="nucleotide sequence ID" value="XM_037306970.1"/>
</dbReference>
<dbReference type="GO" id="GO:0006644">
    <property type="term" value="P:phospholipid metabolic process"/>
    <property type="evidence" value="ECO:0007669"/>
    <property type="project" value="InterPro"/>
</dbReference>
<dbReference type="GO" id="GO:0046839">
    <property type="term" value="P:phospholipid dephosphorylation"/>
    <property type="evidence" value="ECO:0007669"/>
    <property type="project" value="TreeGrafter"/>
</dbReference>
<dbReference type="OrthoDB" id="8907274at2759"/>
<dbReference type="Proteomes" id="UP000578531">
    <property type="component" value="Unassembled WGS sequence"/>
</dbReference>
<dbReference type="PANTHER" id="PTHR10165:SF154">
    <property type="entry name" value="PAP2 DOMAIN PROTEIN (AFU_ORTHOLOGUE AFUA_1G09730)"/>
    <property type="match status" value="1"/>
</dbReference>
<comment type="caution">
    <text evidence="2">The sequence shown here is derived from an EMBL/GenBank/DDBJ whole genome shotgun (WGS) entry which is preliminary data.</text>
</comment>
<dbReference type="GeneID" id="59286716"/>
<name>A0A8H6FXV0_9LECA</name>
<dbReference type="GO" id="GO:0016020">
    <property type="term" value="C:membrane"/>
    <property type="evidence" value="ECO:0007669"/>
    <property type="project" value="TreeGrafter"/>
</dbReference>
<dbReference type="PANTHER" id="PTHR10165">
    <property type="entry name" value="LIPID PHOSPHATE PHOSPHATASE"/>
    <property type="match status" value="1"/>
</dbReference>
<accession>A0A8H6FXV0</accession>
<feature type="transmembrane region" description="Helical" evidence="1">
    <location>
        <begin position="179"/>
        <end position="200"/>
    </location>
</feature>
<evidence type="ECO:0000313" key="3">
    <source>
        <dbReference type="Proteomes" id="UP000578531"/>
    </source>
</evidence>
<proteinExistence type="predicted"/>